<evidence type="ECO:0000256" key="1">
    <source>
        <dbReference type="ARBA" id="ARBA00022801"/>
    </source>
</evidence>
<dbReference type="InterPro" id="IPR041796">
    <property type="entry name" value="Mre11_N"/>
</dbReference>
<dbReference type="Proteomes" id="UP000184447">
    <property type="component" value="Unassembled WGS sequence"/>
</dbReference>
<gene>
    <name evidence="3" type="ORF">SAMN02745207_02851</name>
</gene>
<dbReference type="STRING" id="1121316.SAMN02745207_02851"/>
<proteinExistence type="predicted"/>
<dbReference type="PANTHER" id="PTHR30337">
    <property type="entry name" value="COMPONENT OF ATP-DEPENDENT DSDNA EXONUCLEASE"/>
    <property type="match status" value="1"/>
</dbReference>
<evidence type="ECO:0000313" key="4">
    <source>
        <dbReference type="Proteomes" id="UP000184447"/>
    </source>
</evidence>
<dbReference type="Gene3D" id="3.60.21.10">
    <property type="match status" value="1"/>
</dbReference>
<dbReference type="OrthoDB" id="9773856at2"/>
<dbReference type="RefSeq" id="WP_073339082.1">
    <property type="nucleotide sequence ID" value="NZ_FQXM01000017.1"/>
</dbReference>
<keyword evidence="4" id="KW-1185">Reference proteome</keyword>
<dbReference type="InterPro" id="IPR029052">
    <property type="entry name" value="Metallo-depent_PP-like"/>
</dbReference>
<evidence type="ECO:0000259" key="2">
    <source>
        <dbReference type="Pfam" id="PF00149"/>
    </source>
</evidence>
<dbReference type="InterPro" id="IPR004843">
    <property type="entry name" value="Calcineurin-like_PHP"/>
</dbReference>
<keyword evidence="1" id="KW-0378">Hydrolase</keyword>
<feature type="domain" description="Calcineurin-like phosphoesterase" evidence="2">
    <location>
        <begin position="5"/>
        <end position="195"/>
    </location>
</feature>
<keyword evidence="3" id="KW-0540">Nuclease</keyword>
<organism evidence="3 4">
    <name type="scientific">Clostridium grantii DSM 8605</name>
    <dbReference type="NCBI Taxonomy" id="1121316"/>
    <lineage>
        <taxon>Bacteria</taxon>
        <taxon>Bacillati</taxon>
        <taxon>Bacillota</taxon>
        <taxon>Clostridia</taxon>
        <taxon>Eubacteriales</taxon>
        <taxon>Clostridiaceae</taxon>
        <taxon>Clostridium</taxon>
    </lineage>
</organism>
<reference evidence="3 4" key="1">
    <citation type="submission" date="2016-11" db="EMBL/GenBank/DDBJ databases">
        <authorList>
            <person name="Jaros S."/>
            <person name="Januszkiewicz K."/>
            <person name="Wedrychowicz H."/>
        </authorList>
    </citation>
    <scope>NUCLEOTIDE SEQUENCE [LARGE SCALE GENOMIC DNA]</scope>
    <source>
        <strain evidence="3 4">DSM 8605</strain>
    </source>
</reference>
<dbReference type="EMBL" id="FQXM01000017">
    <property type="protein sequence ID" value="SHH86058.1"/>
    <property type="molecule type" value="Genomic_DNA"/>
</dbReference>
<dbReference type="AlphaFoldDB" id="A0A1M5WF83"/>
<dbReference type="PANTHER" id="PTHR30337:SF7">
    <property type="entry name" value="PHOSPHOESTERASE"/>
    <property type="match status" value="1"/>
</dbReference>
<dbReference type="GO" id="GO:0004527">
    <property type="term" value="F:exonuclease activity"/>
    <property type="evidence" value="ECO:0007669"/>
    <property type="project" value="UniProtKB-KW"/>
</dbReference>
<dbReference type="CDD" id="cd00840">
    <property type="entry name" value="MPP_Mre11_N"/>
    <property type="match status" value="1"/>
</dbReference>
<accession>A0A1M5WF83</accession>
<dbReference type="Pfam" id="PF00149">
    <property type="entry name" value="Metallophos"/>
    <property type="match status" value="1"/>
</dbReference>
<sequence length="378" mass="42957">MRQVKIVHCADIHLGAELRTLGRKATTRKSEIKMTFMNILKLCNLEQVQILLIAGDFFDNIHIDESTLNEIKNGFSSLNNTIVAIAPGNHDPLTEDSPYAKKDFWPENVIIFKGDLEKIEIENLGVRLWGAAFKGTYVTNHMIKNVKIPNDDFINIGVIHGELVGLNQKSDYNPITETQIKNSKLDYVALGHIHKSTEILKTGDTYYAYCGCPEGRGFDELDEKGVYIGIVSKGVCRLEHRTMCRRMNVELHVDISEAMNSKVAIDIILDKIKLKYKEDYTEHLYKVVLEGNIGDDISINIDDIKAMINEVFFIKIKDHTSIKMDLESVSTEITLRNIFMRKMIERINDANPDKKEDLNTALKLGVKAFFGGIKYNED</sequence>
<evidence type="ECO:0000313" key="3">
    <source>
        <dbReference type="EMBL" id="SHH86058.1"/>
    </source>
</evidence>
<dbReference type="SUPFAM" id="SSF56300">
    <property type="entry name" value="Metallo-dependent phosphatases"/>
    <property type="match status" value="1"/>
</dbReference>
<dbReference type="InterPro" id="IPR050535">
    <property type="entry name" value="DNA_Repair-Maintenance_Comp"/>
</dbReference>
<name>A0A1M5WF83_9CLOT</name>
<protein>
    <submittedName>
        <fullName evidence="3">DNA repair exonuclease SbcCD nuclease subunit</fullName>
    </submittedName>
</protein>
<keyword evidence="3" id="KW-0269">Exonuclease</keyword>